<organism evidence="4 5">
    <name type="scientific">Lentzea sokolovensis</name>
    <dbReference type="NCBI Taxonomy" id="3095429"/>
    <lineage>
        <taxon>Bacteria</taxon>
        <taxon>Bacillati</taxon>
        <taxon>Actinomycetota</taxon>
        <taxon>Actinomycetes</taxon>
        <taxon>Pseudonocardiales</taxon>
        <taxon>Pseudonocardiaceae</taxon>
        <taxon>Lentzea</taxon>
    </lineage>
</organism>
<dbReference type="EC" id="2.5.1.-" evidence="3"/>
<dbReference type="EMBL" id="JAXAVU010000004">
    <property type="protein sequence ID" value="MDX8142006.1"/>
    <property type="molecule type" value="Genomic_DNA"/>
</dbReference>
<name>A0ABU4UT74_9PSEU</name>
<feature type="active site" evidence="3">
    <location>
        <position position="34"/>
    </location>
</feature>
<dbReference type="SUPFAM" id="SSF64005">
    <property type="entry name" value="Undecaprenyl diphosphate synthase"/>
    <property type="match status" value="1"/>
</dbReference>
<feature type="binding site" evidence="3">
    <location>
        <begin position="80"/>
        <end position="82"/>
    </location>
    <ligand>
        <name>substrate</name>
    </ligand>
</feature>
<reference evidence="4 5" key="1">
    <citation type="submission" date="2023-11" db="EMBL/GenBank/DDBJ databases">
        <title>Lentzea sokolovensis, sp. nov., Lentzea kristufkii, sp. nov., and Lentzea miocenensis, sp. nov., rare actinobacteria from Sokolov Coal Basin, Miocene lacustrine sediment, Czech Republic.</title>
        <authorList>
            <person name="Lara A."/>
            <person name="Kotroba L."/>
            <person name="Nouioui I."/>
            <person name="Neumann-Schaal M."/>
            <person name="Mast Y."/>
            <person name="Chronakova A."/>
        </authorList>
    </citation>
    <scope>NUCLEOTIDE SEQUENCE [LARGE SCALE GENOMIC DNA]</scope>
    <source>
        <strain evidence="4 5">BCCO 10_0061</strain>
    </source>
</reference>
<feature type="active site" description="Proton acceptor" evidence="3">
    <location>
        <position position="83"/>
    </location>
</feature>
<comment type="subunit">
    <text evidence="3">Homodimer.</text>
</comment>
<keyword evidence="5" id="KW-1185">Reference proteome</keyword>
<feature type="binding site" evidence="3">
    <location>
        <begin position="213"/>
        <end position="215"/>
    </location>
    <ligand>
        <name>substrate</name>
    </ligand>
</feature>
<keyword evidence="1 3" id="KW-0808">Transferase</keyword>
<keyword evidence="3" id="KW-0460">Magnesium</keyword>
<feature type="binding site" evidence="3">
    <location>
        <begin position="35"/>
        <end position="38"/>
    </location>
    <ligand>
        <name>substrate</name>
    </ligand>
</feature>
<feature type="binding site" evidence="3">
    <location>
        <position position="226"/>
    </location>
    <ligand>
        <name>Mg(2+)</name>
        <dbReference type="ChEBI" id="CHEBI:18420"/>
    </ligand>
</feature>
<feature type="binding site" evidence="3">
    <location>
        <position position="39"/>
    </location>
    <ligand>
        <name>substrate</name>
    </ligand>
</feature>
<protein>
    <recommendedName>
        <fullName evidence="3">Isoprenyl transferase</fullName>
        <ecNumber evidence="3">2.5.1.-</ecNumber>
    </recommendedName>
</protein>
<accession>A0ABU4UT74</accession>
<dbReference type="HAMAP" id="MF_01139">
    <property type="entry name" value="ISPT"/>
    <property type="match status" value="1"/>
</dbReference>
<evidence type="ECO:0000313" key="4">
    <source>
        <dbReference type="EMBL" id="MDX8142006.1"/>
    </source>
</evidence>
<proteinExistence type="inferred from homology"/>
<gene>
    <name evidence="4" type="primary">uppS</name>
    <name evidence="4" type="ORF">SK854_07790</name>
</gene>
<dbReference type="InterPro" id="IPR018520">
    <property type="entry name" value="UPP_synth-like_CS"/>
</dbReference>
<feature type="binding site" evidence="3">
    <location>
        <position position="52"/>
    </location>
    <ligand>
        <name>substrate</name>
    </ligand>
</feature>
<comment type="function">
    <text evidence="3">Catalyzes the condensation of isopentenyl diphosphate (IPP) with allylic pyrophosphates generating different type of terpenoids.</text>
</comment>
<dbReference type="Gene3D" id="3.40.1180.10">
    <property type="entry name" value="Decaprenyl diphosphate synthase-like"/>
    <property type="match status" value="1"/>
</dbReference>
<evidence type="ECO:0000313" key="5">
    <source>
        <dbReference type="Proteomes" id="UP001285352"/>
    </source>
</evidence>
<dbReference type="Pfam" id="PF01255">
    <property type="entry name" value="Prenyltransf"/>
    <property type="match status" value="1"/>
</dbReference>
<reference evidence="4 5" key="2">
    <citation type="submission" date="2023-11" db="EMBL/GenBank/DDBJ databases">
        <authorList>
            <person name="Lara A.C."/>
            <person name="Chronakova A."/>
        </authorList>
    </citation>
    <scope>NUCLEOTIDE SEQUENCE [LARGE SCALE GENOMIC DNA]</scope>
    <source>
        <strain evidence="4 5">BCCO 10_0061</strain>
    </source>
</reference>
<dbReference type="PANTHER" id="PTHR10291:SF43">
    <property type="entry name" value="DEHYDRODOLICHYL DIPHOSPHATE SYNTHASE COMPLEX SUBUNIT DHDDS"/>
    <property type="match status" value="1"/>
</dbReference>
<feature type="binding site" evidence="3">
    <location>
        <position position="34"/>
    </location>
    <ligand>
        <name>Mg(2+)</name>
        <dbReference type="ChEBI" id="CHEBI:18420"/>
    </ligand>
</feature>
<dbReference type="PANTHER" id="PTHR10291">
    <property type="entry name" value="DEHYDRODOLICHYL DIPHOSPHATE SYNTHASE FAMILY MEMBER"/>
    <property type="match status" value="1"/>
</dbReference>
<comment type="similarity">
    <text evidence="2">Belongs to the UPP synthase family. Z-FPP synthase subfamily.</text>
</comment>
<feature type="binding site" evidence="3">
    <location>
        <position position="87"/>
    </location>
    <ligand>
        <name>substrate</name>
    </ligand>
</feature>
<dbReference type="InterPro" id="IPR001441">
    <property type="entry name" value="UPP_synth-like"/>
</dbReference>
<dbReference type="NCBIfam" id="TIGR00055">
    <property type="entry name" value="uppS"/>
    <property type="match status" value="1"/>
</dbReference>
<keyword evidence="3" id="KW-0479">Metal-binding</keyword>
<feature type="binding site" evidence="3">
    <location>
        <position position="207"/>
    </location>
    <ligand>
        <name>substrate</name>
    </ligand>
</feature>
<comment type="cofactor">
    <cofactor evidence="3">
        <name>Mg(2+)</name>
        <dbReference type="ChEBI" id="CHEBI:18420"/>
    </cofactor>
    <text evidence="3">Binds 2 magnesium ions per subunit.</text>
</comment>
<dbReference type="RefSeq" id="WP_319974318.1">
    <property type="nucleotide sequence ID" value="NZ_JAXAVU010000004.1"/>
</dbReference>
<evidence type="ECO:0000256" key="3">
    <source>
        <dbReference type="HAMAP-Rule" id="MF_01139"/>
    </source>
</evidence>
<dbReference type="InterPro" id="IPR036424">
    <property type="entry name" value="UPP_synth-like_sf"/>
</dbReference>
<dbReference type="Proteomes" id="UP001285352">
    <property type="component" value="Unassembled WGS sequence"/>
</dbReference>
<evidence type="ECO:0000256" key="1">
    <source>
        <dbReference type="ARBA" id="ARBA00022679"/>
    </source>
</evidence>
<dbReference type="CDD" id="cd00475">
    <property type="entry name" value="Cis_IPPS"/>
    <property type="match status" value="1"/>
</dbReference>
<comment type="caution">
    <text evidence="4">The sequence shown here is derived from an EMBL/GenBank/DDBJ whole genome shotgun (WGS) entry which is preliminary data.</text>
</comment>
<dbReference type="GO" id="GO:0016740">
    <property type="term" value="F:transferase activity"/>
    <property type="evidence" value="ECO:0007669"/>
    <property type="project" value="UniProtKB-KW"/>
</dbReference>
<dbReference type="PROSITE" id="PS01066">
    <property type="entry name" value="UPP_SYNTHASE"/>
    <property type="match status" value="1"/>
</dbReference>
<sequence length="258" mass="29340">MKIIRDALQELYTRRLRRQLRTAPLPRHVAMIMDGNRRWARQAGLGNVSLGHQHGAEHVQDVMGWCEDIGIGHMTVYLASADNLHKRDDAETRFLLDVIERIVIRRAVESDRWQVHVAGRLDLLPDSTRNALKLAVEDTRDRGAEFHLTMAVGYDGRNELVDAVRSLLDDRAGAGTSLEELASTLTADDISRHLDTAGQPDPDLVIRTSGEVRMSGFLLWQAAHAELYFCDVHWPGFRHLDFLRALRSYAARHRRRNA</sequence>
<evidence type="ECO:0000256" key="2">
    <source>
        <dbReference type="ARBA" id="ARBA00038453"/>
    </source>
</evidence>
<comment type="caution">
    <text evidence="3">Lacks conserved residue(s) required for the propagation of feature annotation.</text>
</comment>